<dbReference type="InterPro" id="IPR036236">
    <property type="entry name" value="Znf_C2H2_sf"/>
</dbReference>
<dbReference type="PANTHER" id="PTHR16515">
    <property type="entry name" value="PR DOMAIN ZINC FINGER PROTEIN"/>
    <property type="match status" value="1"/>
</dbReference>
<evidence type="ECO:0000256" key="2">
    <source>
        <dbReference type="ARBA" id="ARBA00023163"/>
    </source>
</evidence>
<dbReference type="InterPro" id="IPR016608">
    <property type="entry name" value="PRDM1"/>
</dbReference>
<keyword evidence="2" id="KW-0804">Transcription</keyword>
<dbReference type="Pfam" id="PF00096">
    <property type="entry name" value="zf-C2H2"/>
    <property type="match status" value="3"/>
</dbReference>
<feature type="domain" description="C2H2-type" evidence="5">
    <location>
        <begin position="559"/>
        <end position="586"/>
    </location>
</feature>
<dbReference type="PANTHER" id="PTHR16515:SF59">
    <property type="entry name" value="PR DOMAIN ZINC FINGER PROTEIN 1"/>
    <property type="match status" value="1"/>
</dbReference>
<accession>A0ABM1BIL0</accession>
<dbReference type="PIRSF" id="PIRSF013212">
    <property type="entry name" value="PRDM1"/>
    <property type="match status" value="1"/>
</dbReference>
<keyword evidence="1" id="KW-0805">Transcription regulation</keyword>
<dbReference type="RefSeq" id="XP_013782728.1">
    <property type="nucleotide sequence ID" value="XM_013927274.1"/>
</dbReference>
<dbReference type="PROSITE" id="PS50280">
    <property type="entry name" value="SET"/>
    <property type="match status" value="1"/>
</dbReference>
<evidence type="ECO:0000259" key="6">
    <source>
        <dbReference type="PROSITE" id="PS50280"/>
    </source>
</evidence>
<dbReference type="InterPro" id="IPR046341">
    <property type="entry name" value="SET_dom_sf"/>
</dbReference>
<proteinExistence type="predicted"/>
<keyword evidence="3" id="KW-0862">Zinc</keyword>
<dbReference type="Pfam" id="PF12874">
    <property type="entry name" value="zf-met"/>
    <property type="match status" value="1"/>
</dbReference>
<dbReference type="PROSITE" id="PS00028">
    <property type="entry name" value="ZINC_FINGER_C2H2_1"/>
    <property type="match status" value="4"/>
</dbReference>
<feature type="domain" description="C2H2-type" evidence="5">
    <location>
        <begin position="587"/>
        <end position="614"/>
    </location>
</feature>
<evidence type="ECO:0000259" key="5">
    <source>
        <dbReference type="PROSITE" id="PS50157"/>
    </source>
</evidence>
<feature type="region of interest" description="Disordered" evidence="4">
    <location>
        <begin position="141"/>
        <end position="177"/>
    </location>
</feature>
<dbReference type="InterPro" id="IPR050331">
    <property type="entry name" value="Zinc_finger"/>
</dbReference>
<dbReference type="PROSITE" id="PS50157">
    <property type="entry name" value="ZINC_FINGER_C2H2_2"/>
    <property type="match status" value="5"/>
</dbReference>
<dbReference type="SMART" id="SM00355">
    <property type="entry name" value="ZnF_C2H2"/>
    <property type="match status" value="5"/>
</dbReference>
<evidence type="ECO:0000313" key="8">
    <source>
        <dbReference type="RefSeq" id="XP_013782728.1"/>
    </source>
</evidence>
<sequence>VLGVWSTDYIPKGTRFGPLVGEIYYKDDVPTNANRKYLWRVYNASASFFYIDGYNVSKSNWMRYVNPAYSSESQNLVACQVRQQIYFYTIKQIAPKQELLVWYSKEFANRLNYPSTGELMFETIHHQLQLDKEQHYISRSHKPIPTEGSTRSDEGYQSNGGHDDISTQQEDSSDIDNDNNYVLDFSFKSEKREREREIPGEEIVQHPKDKSEFKKVKIKMPRAFHYRNNSYSEKRERENEKKKTTFLKPNLCNINIHDCPTINDDTKKREFSAFTTYGGRSLQENKPNSTSLGILENLLEKYSDKDVATATFFHVDPLCHEPAKDPAKVVVTNDSVTKSDTNTARNHTHKKGYQIISYSNNSPEMHNFGSSDRTNQLVSSACSLCAISGYPLHAHPPNFLYMNNTTHMFSPAHFNLYTYSFSDVIRSKLHSSTSDFYHKPADFSTHQLGVVSKKHLPLYPKVSLNESYSPTSTGNNSYSAYSIIRGFRSLPYPLKKKDGKMQYECNVCCKIFGQLSNLKVHLRTHSGERPFTCSVCGKSFTQLAHLQKHNLVHTGEKPHQCNVCKKRFSSTSNLKTHLRLHSGQKPYVCDLCPAKFTQFVHLKLHKRLHTNERPYTCATCNKKYISASGLRTHWKTTSCRPNPVQERIIELEKNKSLDYFLTDRDTSKEPPSTPKSMFIQLPGPVIGLSGQITQITETNTKESAKAEEVLSLSLLNECFGVQQEPKFKSTFSEQLLSPTDDLSKKMYI</sequence>
<dbReference type="Proteomes" id="UP000694941">
    <property type="component" value="Unplaced"/>
</dbReference>
<evidence type="ECO:0000256" key="3">
    <source>
        <dbReference type="PROSITE-ProRule" id="PRU00042"/>
    </source>
</evidence>
<feature type="domain" description="C2H2-type" evidence="5">
    <location>
        <begin position="615"/>
        <end position="643"/>
    </location>
</feature>
<dbReference type="Gene3D" id="3.30.160.60">
    <property type="entry name" value="Classic Zinc Finger"/>
    <property type="match status" value="5"/>
</dbReference>
<evidence type="ECO:0000256" key="1">
    <source>
        <dbReference type="ARBA" id="ARBA00023015"/>
    </source>
</evidence>
<organism evidence="7 8">
    <name type="scientific">Limulus polyphemus</name>
    <name type="common">Atlantic horseshoe crab</name>
    <dbReference type="NCBI Taxonomy" id="6850"/>
    <lineage>
        <taxon>Eukaryota</taxon>
        <taxon>Metazoa</taxon>
        <taxon>Ecdysozoa</taxon>
        <taxon>Arthropoda</taxon>
        <taxon>Chelicerata</taxon>
        <taxon>Merostomata</taxon>
        <taxon>Xiphosura</taxon>
        <taxon>Limulidae</taxon>
        <taxon>Limulus</taxon>
    </lineage>
</organism>
<feature type="compositionally biased region" description="Polar residues" evidence="4">
    <location>
        <begin position="155"/>
        <end position="170"/>
    </location>
</feature>
<feature type="non-terminal residue" evidence="8">
    <location>
        <position position="1"/>
    </location>
</feature>
<dbReference type="SMART" id="SM00317">
    <property type="entry name" value="SET"/>
    <property type="match status" value="1"/>
</dbReference>
<keyword evidence="3" id="KW-0863">Zinc-finger</keyword>
<keyword evidence="3" id="KW-0479">Metal-binding</keyword>
<protein>
    <submittedName>
        <fullName evidence="8">PR domain zinc finger protein 1-like</fullName>
    </submittedName>
</protein>
<evidence type="ECO:0000256" key="4">
    <source>
        <dbReference type="SAM" id="MobiDB-lite"/>
    </source>
</evidence>
<dbReference type="CDD" id="cd19187">
    <property type="entry name" value="PR-SET_PRDM1"/>
    <property type="match status" value="1"/>
</dbReference>
<gene>
    <name evidence="8" type="primary">LOC106466959</name>
</gene>
<feature type="domain" description="SET" evidence="6">
    <location>
        <begin position="1"/>
        <end position="104"/>
    </location>
</feature>
<dbReference type="SUPFAM" id="SSF82199">
    <property type="entry name" value="SET domain"/>
    <property type="match status" value="1"/>
</dbReference>
<dbReference type="Gene3D" id="2.170.270.10">
    <property type="entry name" value="SET domain"/>
    <property type="match status" value="1"/>
</dbReference>
<name>A0ABM1BIL0_LIMPO</name>
<dbReference type="InterPro" id="IPR001214">
    <property type="entry name" value="SET_dom"/>
</dbReference>
<dbReference type="InterPro" id="IPR044413">
    <property type="entry name" value="PRDM1_PR-SET"/>
</dbReference>
<feature type="domain" description="C2H2-type" evidence="5">
    <location>
        <begin position="503"/>
        <end position="530"/>
    </location>
</feature>
<reference evidence="8" key="1">
    <citation type="submission" date="2025-08" db="UniProtKB">
        <authorList>
            <consortium name="RefSeq"/>
        </authorList>
    </citation>
    <scope>IDENTIFICATION</scope>
    <source>
        <tissue evidence="8">Muscle</tissue>
    </source>
</reference>
<dbReference type="GeneID" id="106466959"/>
<evidence type="ECO:0000313" key="7">
    <source>
        <dbReference type="Proteomes" id="UP000694941"/>
    </source>
</evidence>
<feature type="domain" description="C2H2-type" evidence="5">
    <location>
        <begin position="531"/>
        <end position="558"/>
    </location>
</feature>
<dbReference type="InterPro" id="IPR013087">
    <property type="entry name" value="Znf_C2H2_type"/>
</dbReference>
<dbReference type="SUPFAM" id="SSF57667">
    <property type="entry name" value="beta-beta-alpha zinc fingers"/>
    <property type="match status" value="3"/>
</dbReference>
<dbReference type="Pfam" id="PF21549">
    <property type="entry name" value="PRDM2_PR"/>
    <property type="match status" value="1"/>
</dbReference>
<keyword evidence="7" id="KW-1185">Reference proteome</keyword>